<keyword evidence="2" id="KW-1185">Reference proteome</keyword>
<dbReference type="EMBL" id="CM023481">
    <property type="protein sequence ID" value="KAH6944274.1"/>
    <property type="molecule type" value="Genomic_DNA"/>
</dbReference>
<sequence>MQSGTEPNCNSSSSGGGAAAREDPILEPVNGVVQPPFLPPPSRRQRTTNQLQHLLKVVMKALWKHQFSWPFQQPVDTVKLNLPDYHRIIRHPMDLGTIKKRLEHFYYSSAQECIEDFKTMFTNCYVYNKPGEDVVLMAQALEKLFLTKITEMPKEETDLPLPPPRAGQGKGKKGKTGSTKASTSRAAATKGPSPVVQNAASPATNSHSPAESVPGSTNTPTALSATSPTLRSSTYAQQAAAALASAAAVPSALEGVSPAAAPTELPPSVLSSVPVPPPPIVQMPASKVSPPIARDDGRGPQRRQAKKGVKRKADTTTPLPLEPGGYGDAPPEAKKVSTRRESGRPIKKPSKDLPDTQQHSSKPKKGKLTEQMKYCNSILKELFAKKHAGYAWPFYKPVDAELLGLHDYHEIIKHPMDLGTVKQKMDNREYKSPEEFAGDVRLIFTNCYKYNPPDHEVVAMARKLQDVFEMRYAKMPDEPPPSEPQPVSQADRVDSESSSTSRSSSSASSSSSDSEDSNEERERKLQQLQEQLRKVTEQISLLAAESRKKDKKKKKKKAKRDKGAAVGDVVEPKEIKMEAEPPAAPAPPASEVALGATPTTPVAITKTPKVSKGAKGAKGAAATTTATAAVTAGPTTGGTKSGGGQQKRQRSNSKSSKKSKSLPAFDSEDEDNAKPMSYDEKRQLSLDINKLPGDKLGRVVHIIQSREPSLRDSNPDEIEIDFETLKPSTLRELESYVASCLRKKPRKPYSSKSKLAATAAGKSKEEQVREKKQELEKRLQDVSGQLGTTPKKPLKKDAENSHVDVVGGPSRLSASSSSSSDSDSSSSSSTSSSSDSSDSESEPLVKKEKTDANQAPTLEPQSLLGPSLPGTMPSLTPVAPRQPTQALLPASSSSSSNGAAYSLHSPSALAVGGAPSYAPAMVPFPGLLPQAPMPDPALTAAYTGLAGPIGGSLSAANGSVPPAAGRPPVVASHSSLPQQPSRPTATATAAPVKKNPPHQARPSTVASRRSVPCGYLQHRICVLDTMALPSVSS</sequence>
<gene>
    <name evidence="1" type="ORF">HPB50_002533</name>
</gene>
<organism evidence="1 2">
    <name type="scientific">Hyalomma asiaticum</name>
    <name type="common">Tick</name>
    <dbReference type="NCBI Taxonomy" id="266040"/>
    <lineage>
        <taxon>Eukaryota</taxon>
        <taxon>Metazoa</taxon>
        <taxon>Ecdysozoa</taxon>
        <taxon>Arthropoda</taxon>
        <taxon>Chelicerata</taxon>
        <taxon>Arachnida</taxon>
        <taxon>Acari</taxon>
        <taxon>Parasitiformes</taxon>
        <taxon>Ixodida</taxon>
        <taxon>Ixodoidea</taxon>
        <taxon>Ixodidae</taxon>
        <taxon>Hyalomminae</taxon>
        <taxon>Hyalomma</taxon>
    </lineage>
</organism>
<comment type="caution">
    <text evidence="1">The sequence shown here is derived from an EMBL/GenBank/DDBJ whole genome shotgun (WGS) entry which is preliminary data.</text>
</comment>
<evidence type="ECO:0000313" key="1">
    <source>
        <dbReference type="EMBL" id="KAH6944274.1"/>
    </source>
</evidence>
<name>A0ACB7THG1_HYAAI</name>
<evidence type="ECO:0000313" key="2">
    <source>
        <dbReference type="Proteomes" id="UP000821845"/>
    </source>
</evidence>
<protein>
    <submittedName>
        <fullName evidence="1">Uncharacterized protein</fullName>
    </submittedName>
</protein>
<dbReference type="Proteomes" id="UP000821845">
    <property type="component" value="Chromosome 1"/>
</dbReference>
<accession>A0ACB7THG1</accession>
<proteinExistence type="predicted"/>
<reference evidence="1" key="1">
    <citation type="submission" date="2020-05" db="EMBL/GenBank/DDBJ databases">
        <title>Large-scale comparative analyses of tick genomes elucidate their genetic diversity and vector capacities.</title>
        <authorList>
            <person name="Jia N."/>
            <person name="Wang J."/>
            <person name="Shi W."/>
            <person name="Du L."/>
            <person name="Sun Y."/>
            <person name="Zhan W."/>
            <person name="Jiang J."/>
            <person name="Wang Q."/>
            <person name="Zhang B."/>
            <person name="Ji P."/>
            <person name="Sakyi L.B."/>
            <person name="Cui X."/>
            <person name="Yuan T."/>
            <person name="Jiang B."/>
            <person name="Yang W."/>
            <person name="Lam T.T.-Y."/>
            <person name="Chang Q."/>
            <person name="Ding S."/>
            <person name="Wang X."/>
            <person name="Zhu J."/>
            <person name="Ruan X."/>
            <person name="Zhao L."/>
            <person name="Wei J."/>
            <person name="Que T."/>
            <person name="Du C."/>
            <person name="Cheng J."/>
            <person name="Dai P."/>
            <person name="Han X."/>
            <person name="Huang E."/>
            <person name="Gao Y."/>
            <person name="Liu J."/>
            <person name="Shao H."/>
            <person name="Ye R."/>
            <person name="Li L."/>
            <person name="Wei W."/>
            <person name="Wang X."/>
            <person name="Wang C."/>
            <person name="Yang T."/>
            <person name="Huo Q."/>
            <person name="Li W."/>
            <person name="Guo W."/>
            <person name="Chen H."/>
            <person name="Zhou L."/>
            <person name="Ni X."/>
            <person name="Tian J."/>
            <person name="Zhou Y."/>
            <person name="Sheng Y."/>
            <person name="Liu T."/>
            <person name="Pan Y."/>
            <person name="Xia L."/>
            <person name="Li J."/>
            <person name="Zhao F."/>
            <person name="Cao W."/>
        </authorList>
    </citation>
    <scope>NUCLEOTIDE SEQUENCE</scope>
    <source>
        <strain evidence="1">Hyas-2018</strain>
    </source>
</reference>